<comment type="subcellular location">
    <subcellularLocation>
        <location evidence="1">Cell membrane</location>
        <topology evidence="1">Multi-pass membrane protein</topology>
    </subcellularLocation>
</comment>
<feature type="transmembrane region" description="Helical" evidence="7">
    <location>
        <begin position="89"/>
        <end position="109"/>
    </location>
</feature>
<keyword evidence="6 7" id="KW-0472">Membrane</keyword>
<evidence type="ECO:0000256" key="4">
    <source>
        <dbReference type="ARBA" id="ARBA00022692"/>
    </source>
</evidence>
<feature type="transmembrane region" description="Helical" evidence="7">
    <location>
        <begin position="374"/>
        <end position="394"/>
    </location>
</feature>
<dbReference type="EMBL" id="JAAAPO010000002">
    <property type="protein sequence ID" value="NBC35882.1"/>
    <property type="molecule type" value="Genomic_DNA"/>
</dbReference>
<gene>
    <name evidence="9" type="ORF">GTZ99_04850</name>
</gene>
<feature type="transmembrane region" description="Helical" evidence="7">
    <location>
        <begin position="190"/>
        <end position="209"/>
    </location>
</feature>
<evidence type="ECO:0000256" key="2">
    <source>
        <dbReference type="ARBA" id="ARBA00022448"/>
    </source>
</evidence>
<feature type="transmembrane region" description="Helical" evidence="7">
    <location>
        <begin position="55"/>
        <end position="77"/>
    </location>
</feature>
<protein>
    <submittedName>
        <fullName evidence="9">MFS transporter</fullName>
    </submittedName>
</protein>
<dbReference type="SUPFAM" id="SSF103473">
    <property type="entry name" value="MFS general substrate transporter"/>
    <property type="match status" value="1"/>
</dbReference>
<feature type="domain" description="Major facilitator superfamily (MFS) profile" evidence="8">
    <location>
        <begin position="15"/>
        <end position="421"/>
    </location>
</feature>
<dbReference type="InterPro" id="IPR020846">
    <property type="entry name" value="MFS_dom"/>
</dbReference>
<feature type="transmembrane region" description="Helical" evidence="7">
    <location>
        <begin position="334"/>
        <end position="362"/>
    </location>
</feature>
<reference evidence="10" key="1">
    <citation type="submission" date="2020-01" db="EMBL/GenBank/DDBJ databases">
        <title>Sphingomonas sp. strain CSW-10.</title>
        <authorList>
            <person name="Chen W.-M."/>
        </authorList>
    </citation>
    <scope>NUCLEOTIDE SEQUENCE [LARGE SCALE GENOMIC DNA]</scope>
    <source>
        <strain evidence="10">FSY-8</strain>
    </source>
</reference>
<dbReference type="Gene3D" id="1.20.1250.20">
    <property type="entry name" value="MFS general substrate transporter like domains"/>
    <property type="match status" value="2"/>
</dbReference>
<dbReference type="PANTHER" id="PTHR43045:SF2">
    <property type="entry name" value="INNER MEMBRANE METABOLITE TRANSPORT PROTEIN YHJE"/>
    <property type="match status" value="1"/>
</dbReference>
<evidence type="ECO:0000256" key="6">
    <source>
        <dbReference type="ARBA" id="ARBA00023136"/>
    </source>
</evidence>
<dbReference type="PROSITE" id="PS50850">
    <property type="entry name" value="MFS"/>
    <property type="match status" value="1"/>
</dbReference>
<feature type="transmembrane region" description="Helical" evidence="7">
    <location>
        <begin position="278"/>
        <end position="300"/>
    </location>
</feature>
<evidence type="ECO:0000259" key="8">
    <source>
        <dbReference type="PROSITE" id="PS50850"/>
    </source>
</evidence>
<evidence type="ECO:0000256" key="1">
    <source>
        <dbReference type="ARBA" id="ARBA00004651"/>
    </source>
</evidence>
<evidence type="ECO:0000313" key="9">
    <source>
        <dbReference type="EMBL" id="NBC35882.1"/>
    </source>
</evidence>
<feature type="transmembrane region" description="Helical" evidence="7">
    <location>
        <begin position="400"/>
        <end position="418"/>
    </location>
</feature>
<sequence>MSQSKIHPVRQHSRILTAALVGTSVEFYDFYIFATATALVFGPTFFPEAAPGRQLLLAFLTFGIAFVARPVGAIAFGHFGDRVGRKSTLVASLMLMGGSTLAVAFLPTYQQAGILAPILLCICRFGQGFGLGGEWGGAALLAVENAPKGWEMRFGSAPQLGAPVGFLAANGLFLALGLSMPDADFKAWGWRVPFLLSVVLVGVGLWVRVKITETAAFAKERAAHHAPPAVPFGELVRNHLPALVWGSAGVVACFALFYLSTAFALAQGTGVLKYARTGFLTAQLAANVFLAAGIIMAAIWSDRYGAHRVLAWGAGAGAVIGMVFWFGLASGSLWVVFATLSAALFAMGMAYGPLGGWLATLFPVQVRYSGVSMAFNVGGIIGGAFTPIIAQQFVDAGKGPWVGVLPLAAAIITLIGIAQTRRRPDLRPAG</sequence>
<keyword evidence="4 7" id="KW-0812">Transmembrane</keyword>
<dbReference type="RefSeq" id="WP_161717174.1">
    <property type="nucleotide sequence ID" value="NZ_JAAAPO010000002.1"/>
</dbReference>
<evidence type="ECO:0000256" key="3">
    <source>
        <dbReference type="ARBA" id="ARBA00022475"/>
    </source>
</evidence>
<evidence type="ECO:0000256" key="7">
    <source>
        <dbReference type="SAM" id="Phobius"/>
    </source>
</evidence>
<name>A0ABW9XBJ6_9SPHN</name>
<dbReference type="Proteomes" id="UP000753724">
    <property type="component" value="Unassembled WGS sequence"/>
</dbReference>
<organism evidence="9 10">
    <name type="scientific">Novosphingobium ovatum</name>
    <dbReference type="NCBI Taxonomy" id="1908523"/>
    <lineage>
        <taxon>Bacteria</taxon>
        <taxon>Pseudomonadati</taxon>
        <taxon>Pseudomonadota</taxon>
        <taxon>Alphaproteobacteria</taxon>
        <taxon>Sphingomonadales</taxon>
        <taxon>Sphingomonadaceae</taxon>
        <taxon>Novosphingobium</taxon>
    </lineage>
</organism>
<keyword evidence="3" id="KW-1003">Cell membrane</keyword>
<evidence type="ECO:0000313" key="10">
    <source>
        <dbReference type="Proteomes" id="UP000753724"/>
    </source>
</evidence>
<keyword evidence="10" id="KW-1185">Reference proteome</keyword>
<dbReference type="PANTHER" id="PTHR43045">
    <property type="entry name" value="SHIKIMATE TRANSPORTER"/>
    <property type="match status" value="1"/>
</dbReference>
<keyword evidence="5 7" id="KW-1133">Transmembrane helix</keyword>
<feature type="transmembrane region" description="Helical" evidence="7">
    <location>
        <begin position="242"/>
        <end position="266"/>
    </location>
</feature>
<accession>A0ABW9XBJ6</accession>
<keyword evidence="2" id="KW-0813">Transport</keyword>
<proteinExistence type="predicted"/>
<dbReference type="Pfam" id="PF00083">
    <property type="entry name" value="Sugar_tr"/>
    <property type="match status" value="1"/>
</dbReference>
<comment type="caution">
    <text evidence="9">The sequence shown here is derived from an EMBL/GenBank/DDBJ whole genome shotgun (WGS) entry which is preliminary data.</text>
</comment>
<feature type="transmembrane region" description="Helical" evidence="7">
    <location>
        <begin position="30"/>
        <end position="46"/>
    </location>
</feature>
<dbReference type="InterPro" id="IPR005828">
    <property type="entry name" value="MFS_sugar_transport-like"/>
</dbReference>
<evidence type="ECO:0000256" key="5">
    <source>
        <dbReference type="ARBA" id="ARBA00022989"/>
    </source>
</evidence>
<dbReference type="InterPro" id="IPR036259">
    <property type="entry name" value="MFS_trans_sf"/>
</dbReference>
<feature type="transmembrane region" description="Helical" evidence="7">
    <location>
        <begin position="309"/>
        <end position="328"/>
    </location>
</feature>